<evidence type="ECO:0000259" key="11">
    <source>
        <dbReference type="PROSITE" id="PS50893"/>
    </source>
</evidence>
<evidence type="ECO:0000256" key="4">
    <source>
        <dbReference type="ARBA" id="ARBA00022475"/>
    </source>
</evidence>
<dbReference type="PROSITE" id="PS00211">
    <property type="entry name" value="ABC_TRANSPORTER_1"/>
    <property type="match status" value="1"/>
</dbReference>
<dbReference type="AlphaFoldDB" id="A0A4P6V601"/>
<protein>
    <submittedName>
        <fullName evidence="12">Sugar ABC transporter ATP-binding protein</fullName>
    </submittedName>
</protein>
<dbReference type="Gene3D" id="3.40.50.300">
    <property type="entry name" value="P-loop containing nucleotide triphosphate hydrolases"/>
    <property type="match status" value="2"/>
</dbReference>
<evidence type="ECO:0000256" key="8">
    <source>
        <dbReference type="ARBA" id="ARBA00022840"/>
    </source>
</evidence>
<dbReference type="GO" id="GO:0005886">
    <property type="term" value="C:plasma membrane"/>
    <property type="evidence" value="ECO:0007669"/>
    <property type="project" value="UniProtKB-SubCell"/>
</dbReference>
<evidence type="ECO:0000256" key="7">
    <source>
        <dbReference type="ARBA" id="ARBA00022741"/>
    </source>
</evidence>
<sequence>MATVETKDLSKTYGTVKALDGVSHVFEAGRIHALMGKNGSGKSTLVKMLSGVVEPTRGEIRLNGEAVKFRGPADAFAKGVVTVHQELSLVAELSVAENVFLGRLPMNRTAGIARIDWSRVYGETRALLDTMAVDIDPHTPVGRLSVGQQQIIEIAKAMSFDPALLLLDEPTSALASKEVEMLFDLLRVLRKRGVTMMYISHRMSELGEIADTVTVLRDGKLVGAVEFDASSNEEIIDMMFGSVARAHRPARATRAKTAAPVLKVRGLTREPAFRDISFDLAAGEVLGIAGMLGAGRTELLRAIFGAEPPDSGEIIVDGATVHRPAPRRMTNLGIGYTPENRKEAGLIQPHSIHANLSLASLPQIAPRGLVTRAAETPGVARQVEHLEIKVGSVDDPVSSLSGGNQQKVVIGNWLNTNPKILFYDEPSRGVDVGAKQQIFRIIWEEADRGVGAIFVSTELEEVLEVCDRILVMREGNLVGELDPTNTTLTELYTACMGES</sequence>
<dbReference type="FunFam" id="3.40.50.300:FF:000127">
    <property type="entry name" value="Ribose import ATP-binding protein RbsA"/>
    <property type="match status" value="1"/>
</dbReference>
<dbReference type="Pfam" id="PF00005">
    <property type="entry name" value="ABC_tran"/>
    <property type="match status" value="2"/>
</dbReference>
<evidence type="ECO:0000313" key="12">
    <source>
        <dbReference type="EMBL" id="QBK31980.1"/>
    </source>
</evidence>
<dbReference type="Proteomes" id="UP000293719">
    <property type="component" value="Chromosome"/>
</dbReference>
<organism evidence="12 13">
    <name type="scientific">Roseitalea porphyridii</name>
    <dbReference type="NCBI Taxonomy" id="1852022"/>
    <lineage>
        <taxon>Bacteria</taxon>
        <taxon>Pseudomonadati</taxon>
        <taxon>Pseudomonadota</taxon>
        <taxon>Alphaproteobacteria</taxon>
        <taxon>Hyphomicrobiales</taxon>
        <taxon>Ahrensiaceae</taxon>
        <taxon>Roseitalea</taxon>
    </lineage>
</organism>
<keyword evidence="10" id="KW-0472">Membrane</keyword>
<evidence type="ECO:0000256" key="10">
    <source>
        <dbReference type="ARBA" id="ARBA00023136"/>
    </source>
</evidence>
<evidence type="ECO:0000256" key="3">
    <source>
        <dbReference type="ARBA" id="ARBA00022448"/>
    </source>
</evidence>
<dbReference type="PANTHER" id="PTHR43790">
    <property type="entry name" value="CARBOHYDRATE TRANSPORT ATP-BINDING PROTEIN MG119-RELATED"/>
    <property type="match status" value="1"/>
</dbReference>
<dbReference type="GO" id="GO:0016887">
    <property type="term" value="F:ATP hydrolysis activity"/>
    <property type="evidence" value="ECO:0007669"/>
    <property type="project" value="InterPro"/>
</dbReference>
<evidence type="ECO:0000256" key="9">
    <source>
        <dbReference type="ARBA" id="ARBA00022967"/>
    </source>
</evidence>
<evidence type="ECO:0000256" key="2">
    <source>
        <dbReference type="ARBA" id="ARBA00005417"/>
    </source>
</evidence>
<dbReference type="GeneID" id="90768835"/>
<keyword evidence="8 12" id="KW-0067">ATP-binding</keyword>
<dbReference type="CDD" id="cd03215">
    <property type="entry name" value="ABC_Carb_Monos_II"/>
    <property type="match status" value="1"/>
</dbReference>
<dbReference type="EMBL" id="CP036532">
    <property type="protein sequence ID" value="QBK31980.1"/>
    <property type="molecule type" value="Genomic_DNA"/>
</dbReference>
<reference evidence="12 13" key="1">
    <citation type="journal article" date="2017" name="Int. J. Syst. Evol. Microbiol.">
        <title>Roseitalea porphyridii gen. nov., sp. nov., isolated from a red alga, and reclassification of Hoeflea suaedae Chung et al. 2013 as Pseudohoeflea suaedae gen. nov., comb. nov.</title>
        <authorList>
            <person name="Hyeon J.W."/>
            <person name="Jeong S.E."/>
            <person name="Baek K."/>
            <person name="Jeon C.O."/>
        </authorList>
    </citation>
    <scope>NUCLEOTIDE SEQUENCE [LARGE SCALE GENOMIC DNA]</scope>
    <source>
        <strain evidence="12 13">MA7-20</strain>
    </source>
</reference>
<keyword evidence="13" id="KW-1185">Reference proteome</keyword>
<keyword evidence="5" id="KW-0762">Sugar transport</keyword>
<keyword evidence="4" id="KW-1003">Cell membrane</keyword>
<dbReference type="RefSeq" id="WP_131617624.1">
    <property type="nucleotide sequence ID" value="NZ_CP036532.1"/>
</dbReference>
<comment type="similarity">
    <text evidence="2">Belongs to the ABC transporter superfamily.</text>
</comment>
<dbReference type="OrthoDB" id="9805029at2"/>
<dbReference type="GO" id="GO:0005524">
    <property type="term" value="F:ATP binding"/>
    <property type="evidence" value="ECO:0007669"/>
    <property type="project" value="UniProtKB-KW"/>
</dbReference>
<dbReference type="SUPFAM" id="SSF52540">
    <property type="entry name" value="P-loop containing nucleoside triphosphate hydrolases"/>
    <property type="match status" value="2"/>
</dbReference>
<keyword evidence="6" id="KW-0677">Repeat</keyword>
<dbReference type="InterPro" id="IPR050107">
    <property type="entry name" value="ABC_carbohydrate_import_ATPase"/>
</dbReference>
<dbReference type="SMART" id="SM00382">
    <property type="entry name" value="AAA"/>
    <property type="match status" value="2"/>
</dbReference>
<keyword evidence="7" id="KW-0547">Nucleotide-binding</keyword>
<dbReference type="InterPro" id="IPR027417">
    <property type="entry name" value="P-loop_NTPase"/>
</dbReference>
<evidence type="ECO:0000313" key="13">
    <source>
        <dbReference type="Proteomes" id="UP000293719"/>
    </source>
</evidence>
<dbReference type="InterPro" id="IPR003439">
    <property type="entry name" value="ABC_transporter-like_ATP-bd"/>
</dbReference>
<comment type="subcellular location">
    <subcellularLocation>
        <location evidence="1">Cell membrane</location>
        <topology evidence="1">Peripheral membrane protein</topology>
    </subcellularLocation>
</comment>
<dbReference type="PANTHER" id="PTHR43790:SF9">
    <property type="entry name" value="GALACTOFURANOSE TRANSPORTER ATP-BINDING PROTEIN YTFR"/>
    <property type="match status" value="1"/>
</dbReference>
<feature type="domain" description="ABC transporter" evidence="11">
    <location>
        <begin position="253"/>
        <end position="499"/>
    </location>
</feature>
<dbReference type="PROSITE" id="PS50893">
    <property type="entry name" value="ABC_TRANSPORTER_2"/>
    <property type="match status" value="2"/>
</dbReference>
<evidence type="ECO:0000256" key="5">
    <source>
        <dbReference type="ARBA" id="ARBA00022597"/>
    </source>
</evidence>
<proteinExistence type="inferred from homology"/>
<evidence type="ECO:0000256" key="1">
    <source>
        <dbReference type="ARBA" id="ARBA00004202"/>
    </source>
</evidence>
<keyword evidence="9" id="KW-1278">Translocase</keyword>
<keyword evidence="3" id="KW-0813">Transport</keyword>
<dbReference type="InterPro" id="IPR003593">
    <property type="entry name" value="AAA+_ATPase"/>
</dbReference>
<feature type="domain" description="ABC transporter" evidence="11">
    <location>
        <begin position="4"/>
        <end position="243"/>
    </location>
</feature>
<accession>A0A4P6V601</accession>
<dbReference type="CDD" id="cd03216">
    <property type="entry name" value="ABC_Carb_Monos_I"/>
    <property type="match status" value="1"/>
</dbReference>
<dbReference type="KEGG" id="rpod:E0E05_16130"/>
<name>A0A4P6V601_9HYPH</name>
<dbReference type="InterPro" id="IPR017871">
    <property type="entry name" value="ABC_transporter-like_CS"/>
</dbReference>
<gene>
    <name evidence="12" type="ORF">E0E05_16130</name>
</gene>
<evidence type="ECO:0000256" key="6">
    <source>
        <dbReference type="ARBA" id="ARBA00022737"/>
    </source>
</evidence>